<keyword evidence="1" id="KW-0812">Transmembrane</keyword>
<dbReference type="Pfam" id="PF05987">
    <property type="entry name" value="DUF898"/>
    <property type="match status" value="1"/>
</dbReference>
<feature type="transmembrane region" description="Helical" evidence="1">
    <location>
        <begin position="279"/>
        <end position="299"/>
    </location>
</feature>
<protein>
    <submittedName>
        <fullName evidence="2">Uncharacterized protein</fullName>
    </submittedName>
</protein>
<dbReference type="RefSeq" id="WP_067419583.1">
    <property type="nucleotide sequence ID" value="NZ_LNTY01000055.1"/>
</dbReference>
<reference evidence="2 3" key="1">
    <citation type="submission" date="2015-11" db="EMBL/GenBank/DDBJ databases">
        <title>Genomic Taxonomy of the Vibrionaceae.</title>
        <authorList>
            <person name="Gomez-Gil B."/>
            <person name="Enciso-Ibarra J."/>
        </authorList>
    </citation>
    <scope>NUCLEOTIDE SEQUENCE [LARGE SCALE GENOMIC DNA]</scope>
    <source>
        <strain evidence="2 3">CAIM 912</strain>
    </source>
</reference>
<dbReference type="Proteomes" id="UP000070529">
    <property type="component" value="Unassembled WGS sequence"/>
</dbReference>
<feature type="transmembrane region" description="Helical" evidence="1">
    <location>
        <begin position="64"/>
        <end position="81"/>
    </location>
</feature>
<feature type="transmembrane region" description="Helical" evidence="1">
    <location>
        <begin position="319"/>
        <end position="339"/>
    </location>
</feature>
<keyword evidence="1" id="KW-0472">Membrane</keyword>
<feature type="transmembrane region" description="Helical" evidence="1">
    <location>
        <begin position="124"/>
        <end position="152"/>
    </location>
</feature>
<accession>A0A135I4K6</accession>
<evidence type="ECO:0000256" key="1">
    <source>
        <dbReference type="SAM" id="Phobius"/>
    </source>
</evidence>
<feature type="transmembrane region" description="Helical" evidence="1">
    <location>
        <begin position="164"/>
        <end position="190"/>
    </location>
</feature>
<sequence length="392" mass="44013">MENKMMFHGSGREYFGIWIVNILLSILTLGIYSAWAKVRTKKYFYGNTELAGDRFEYHATPKQILIGRIIAVTAFIIWFAVGHFYPLFSSILFLVGLLLMPWVVRNNARFNAKMSSYRNVRLNFTGTLLGAYGVMLGRGLLVFLAIVITTIFASAPDVGRASFVIGLCGAIVVFWLFCWMMMGISSYFANGHGYGKLSFSADLKTGYFIRTYLWAILIYVLCMIGFAAIMFLMIGLAESFMDPAKIDQLNALSLETISFEVLAGLFGVVSFFLFIYGMFFVAILIVSSFIACRVRNYVFGKMMVDESGDYRLGSRMNTASYTMLIVTNFLMQVFTLGLARPWVKVRTARYLLSVTTIYGDLDALRAFDDDDNMKSAIGDEVSQAFDLDIGIG</sequence>
<feature type="transmembrane region" description="Helical" evidence="1">
    <location>
        <begin position="87"/>
        <end position="104"/>
    </location>
</feature>
<proteinExistence type="predicted"/>
<evidence type="ECO:0000313" key="2">
    <source>
        <dbReference type="EMBL" id="KXF80357.1"/>
    </source>
</evidence>
<feature type="transmembrane region" description="Helical" evidence="1">
    <location>
        <begin position="211"/>
        <end position="237"/>
    </location>
</feature>
<evidence type="ECO:0000313" key="3">
    <source>
        <dbReference type="Proteomes" id="UP000070529"/>
    </source>
</evidence>
<gene>
    <name evidence="2" type="ORF">ATN88_11165</name>
</gene>
<dbReference type="InterPro" id="IPR010295">
    <property type="entry name" value="DUF898"/>
</dbReference>
<keyword evidence="1" id="KW-1133">Transmembrane helix</keyword>
<keyword evidence="3" id="KW-1185">Reference proteome</keyword>
<dbReference type="AlphaFoldDB" id="A0A135I4K6"/>
<comment type="caution">
    <text evidence="2">The sequence shown here is derived from an EMBL/GenBank/DDBJ whole genome shotgun (WGS) entry which is preliminary data.</text>
</comment>
<dbReference type="OrthoDB" id="9765721at2"/>
<feature type="transmembrane region" description="Helical" evidence="1">
    <location>
        <begin position="15"/>
        <end position="35"/>
    </location>
</feature>
<organism evidence="2 3">
    <name type="scientific">Enterovibrio coralii</name>
    <dbReference type="NCBI Taxonomy" id="294935"/>
    <lineage>
        <taxon>Bacteria</taxon>
        <taxon>Pseudomonadati</taxon>
        <taxon>Pseudomonadota</taxon>
        <taxon>Gammaproteobacteria</taxon>
        <taxon>Vibrionales</taxon>
        <taxon>Vibrionaceae</taxon>
        <taxon>Enterovibrio</taxon>
    </lineage>
</organism>
<name>A0A135I4K6_9GAMM</name>
<dbReference type="EMBL" id="LNTY01000055">
    <property type="protein sequence ID" value="KXF80357.1"/>
    <property type="molecule type" value="Genomic_DNA"/>
</dbReference>